<gene>
    <name evidence="1" type="ORF">LX24_01371</name>
</gene>
<organism evidence="1 2">
    <name type="scientific">Desulfallas thermosapovorans DSM 6562</name>
    <dbReference type="NCBI Taxonomy" id="1121431"/>
    <lineage>
        <taxon>Bacteria</taxon>
        <taxon>Bacillati</taxon>
        <taxon>Bacillota</taxon>
        <taxon>Clostridia</taxon>
        <taxon>Eubacteriales</taxon>
        <taxon>Desulfallaceae</taxon>
        <taxon>Desulfallas</taxon>
    </lineage>
</organism>
<evidence type="ECO:0000313" key="1">
    <source>
        <dbReference type="EMBL" id="TYO95981.1"/>
    </source>
</evidence>
<dbReference type="Proteomes" id="UP000323166">
    <property type="component" value="Unassembled WGS sequence"/>
</dbReference>
<dbReference type="RefSeq" id="WP_166511395.1">
    <property type="nucleotide sequence ID" value="NZ_VNHM01000006.1"/>
</dbReference>
<evidence type="ECO:0008006" key="3">
    <source>
        <dbReference type="Google" id="ProtNLM"/>
    </source>
</evidence>
<keyword evidence="2" id="KW-1185">Reference proteome</keyword>
<dbReference type="AlphaFoldDB" id="A0A5S4ZT71"/>
<proteinExistence type="predicted"/>
<comment type="caution">
    <text evidence="1">The sequence shown here is derived from an EMBL/GenBank/DDBJ whole genome shotgun (WGS) entry which is preliminary data.</text>
</comment>
<accession>A0A5S4ZT71</accession>
<sequence>MDYSEKYVGSRDDFLRFIREAVAKMGDRSLTIEEQAVEIPEDVELEYKIKYDEDEEEYKVAIKVCWAKPEAEEVEEAE</sequence>
<dbReference type="EMBL" id="VNHM01000006">
    <property type="protein sequence ID" value="TYO95981.1"/>
    <property type="molecule type" value="Genomic_DNA"/>
</dbReference>
<name>A0A5S4ZT71_9FIRM</name>
<reference evidence="1 2" key="1">
    <citation type="submission" date="2019-07" db="EMBL/GenBank/DDBJ databases">
        <title>Genomic Encyclopedia of Type Strains, Phase I: the one thousand microbial genomes (KMG-I) project.</title>
        <authorList>
            <person name="Kyrpides N."/>
        </authorList>
    </citation>
    <scope>NUCLEOTIDE SEQUENCE [LARGE SCALE GENOMIC DNA]</scope>
    <source>
        <strain evidence="1 2">DSM 6562</strain>
    </source>
</reference>
<protein>
    <recommendedName>
        <fullName evidence="3">Amphi-Trp domain-containing protein</fullName>
    </recommendedName>
</protein>
<evidence type="ECO:0000313" key="2">
    <source>
        <dbReference type="Proteomes" id="UP000323166"/>
    </source>
</evidence>